<keyword evidence="3" id="KW-1185">Reference proteome</keyword>
<dbReference type="Proteomes" id="UP000024533">
    <property type="component" value="Unassembled WGS sequence"/>
</dbReference>
<dbReference type="AlphaFoldDB" id="A0A059JCM7"/>
<organism evidence="2 3">
    <name type="scientific">Trichophyton interdigitale (strain MR816)</name>
    <dbReference type="NCBI Taxonomy" id="1215338"/>
    <lineage>
        <taxon>Eukaryota</taxon>
        <taxon>Fungi</taxon>
        <taxon>Dikarya</taxon>
        <taxon>Ascomycota</taxon>
        <taxon>Pezizomycotina</taxon>
        <taxon>Eurotiomycetes</taxon>
        <taxon>Eurotiomycetidae</taxon>
        <taxon>Onygenales</taxon>
        <taxon>Arthrodermataceae</taxon>
        <taxon>Trichophyton</taxon>
    </lineage>
</organism>
<sequence>MQEGGVIERRIGWERAAQRLTPFDPQQIRPSIPGVWRKFLNISLSQFGPLYSVPGRIAVMEAQVRRAISPPMYENMRGPSSATAGDGQPRGLGDMHADCTGYF</sequence>
<feature type="region of interest" description="Disordered" evidence="1">
    <location>
        <begin position="71"/>
        <end position="93"/>
    </location>
</feature>
<dbReference type="EMBL" id="AOKY01000192">
    <property type="protein sequence ID" value="KDB25615.1"/>
    <property type="molecule type" value="Genomic_DNA"/>
</dbReference>
<accession>A0A059JCM7</accession>
<evidence type="ECO:0000313" key="2">
    <source>
        <dbReference type="EMBL" id="KDB25615.1"/>
    </source>
</evidence>
<reference evidence="2 3" key="1">
    <citation type="submission" date="2014-02" db="EMBL/GenBank/DDBJ databases">
        <title>The Genome Sequence of Trichophyton interdigitale MR816.</title>
        <authorList>
            <consortium name="The Broad Institute Genomics Platform"/>
            <person name="Cuomo C.A."/>
            <person name="White T.C."/>
            <person name="Graser Y."/>
            <person name="Martinez-Rossi N."/>
            <person name="Heitman J."/>
            <person name="Young S.K."/>
            <person name="Zeng Q."/>
            <person name="Gargeya S."/>
            <person name="Abouelleil A."/>
            <person name="Alvarado L."/>
            <person name="Chapman S.B."/>
            <person name="Gainer-Dewar J."/>
            <person name="Goldberg J."/>
            <person name="Griggs A."/>
            <person name="Gujja S."/>
            <person name="Hansen M."/>
            <person name="Howarth C."/>
            <person name="Imamovic A."/>
            <person name="Larimer J."/>
            <person name="Martinez D."/>
            <person name="Murphy C."/>
            <person name="Pearson M.D."/>
            <person name="Persinoti G."/>
            <person name="Poon T."/>
            <person name="Priest M."/>
            <person name="Roberts A.D."/>
            <person name="Saif S."/>
            <person name="Shea T.D."/>
            <person name="Sykes S.N."/>
            <person name="Wortman J."/>
            <person name="Nusbaum C."/>
            <person name="Birren B."/>
        </authorList>
    </citation>
    <scope>NUCLEOTIDE SEQUENCE [LARGE SCALE GENOMIC DNA]</scope>
    <source>
        <strain evidence="2 3">MR816</strain>
    </source>
</reference>
<evidence type="ECO:0000256" key="1">
    <source>
        <dbReference type="SAM" id="MobiDB-lite"/>
    </source>
</evidence>
<gene>
    <name evidence="2" type="ORF">H109_02577</name>
</gene>
<proteinExistence type="predicted"/>
<evidence type="ECO:0000313" key="3">
    <source>
        <dbReference type="Proteomes" id="UP000024533"/>
    </source>
</evidence>
<name>A0A059JCM7_TRIIM</name>
<comment type="caution">
    <text evidence="2">The sequence shown here is derived from an EMBL/GenBank/DDBJ whole genome shotgun (WGS) entry which is preliminary data.</text>
</comment>
<protein>
    <submittedName>
        <fullName evidence="2">Uncharacterized protein</fullName>
    </submittedName>
</protein>
<dbReference type="HOGENOM" id="CLU_2265616_0_0_1"/>